<evidence type="ECO:0000256" key="1">
    <source>
        <dbReference type="SAM" id="MobiDB-lite"/>
    </source>
</evidence>
<name>A0AAE1U277_9EUCA</name>
<organism evidence="2 3">
    <name type="scientific">Petrolisthes manimaculis</name>
    <dbReference type="NCBI Taxonomy" id="1843537"/>
    <lineage>
        <taxon>Eukaryota</taxon>
        <taxon>Metazoa</taxon>
        <taxon>Ecdysozoa</taxon>
        <taxon>Arthropoda</taxon>
        <taxon>Crustacea</taxon>
        <taxon>Multicrustacea</taxon>
        <taxon>Malacostraca</taxon>
        <taxon>Eumalacostraca</taxon>
        <taxon>Eucarida</taxon>
        <taxon>Decapoda</taxon>
        <taxon>Pleocyemata</taxon>
        <taxon>Anomura</taxon>
        <taxon>Galatheoidea</taxon>
        <taxon>Porcellanidae</taxon>
        <taxon>Petrolisthes</taxon>
    </lineage>
</organism>
<protein>
    <submittedName>
        <fullName evidence="2">Uncharacterized protein</fullName>
    </submittedName>
</protein>
<comment type="caution">
    <text evidence="2">The sequence shown here is derived from an EMBL/GenBank/DDBJ whole genome shotgun (WGS) entry which is preliminary data.</text>
</comment>
<feature type="region of interest" description="Disordered" evidence="1">
    <location>
        <begin position="47"/>
        <end position="119"/>
    </location>
</feature>
<feature type="compositionally biased region" description="Pro residues" evidence="1">
    <location>
        <begin position="51"/>
        <end position="68"/>
    </location>
</feature>
<evidence type="ECO:0000313" key="2">
    <source>
        <dbReference type="EMBL" id="KAK4306827.1"/>
    </source>
</evidence>
<sequence>MKDSEEFFQVMTSCVEVKTDIERDTSDTPYYTPPYYITPYYITHHTTNPFHPTPPPTAHNNPLPPHPTHPTTTTLLLSHLTSLPSKTPFTTPPQPMPDTPYTSSSASPPLAKILHQEPI</sequence>
<gene>
    <name evidence="2" type="ORF">Pmani_021376</name>
</gene>
<reference evidence="2" key="1">
    <citation type="submission" date="2023-11" db="EMBL/GenBank/DDBJ databases">
        <title>Genome assemblies of two species of porcelain crab, Petrolisthes cinctipes and Petrolisthes manimaculis (Anomura: Porcellanidae).</title>
        <authorList>
            <person name="Angst P."/>
        </authorList>
    </citation>
    <scope>NUCLEOTIDE SEQUENCE</scope>
    <source>
        <strain evidence="2">PB745_02</strain>
        <tissue evidence="2">Gill</tissue>
    </source>
</reference>
<accession>A0AAE1U277</accession>
<dbReference type="EMBL" id="JAWZYT010002084">
    <property type="protein sequence ID" value="KAK4306827.1"/>
    <property type="molecule type" value="Genomic_DNA"/>
</dbReference>
<feature type="compositionally biased region" description="Low complexity" evidence="1">
    <location>
        <begin position="69"/>
        <end position="88"/>
    </location>
</feature>
<dbReference type="AlphaFoldDB" id="A0AAE1U277"/>
<keyword evidence="3" id="KW-1185">Reference proteome</keyword>
<dbReference type="Proteomes" id="UP001292094">
    <property type="component" value="Unassembled WGS sequence"/>
</dbReference>
<evidence type="ECO:0000313" key="3">
    <source>
        <dbReference type="Proteomes" id="UP001292094"/>
    </source>
</evidence>
<proteinExistence type="predicted"/>